<feature type="domain" description="TECPR1-like DysF" evidence="8">
    <location>
        <begin position="93"/>
        <end position="442"/>
    </location>
</feature>
<evidence type="ECO:0000256" key="6">
    <source>
        <dbReference type="SAM" id="MobiDB-lite"/>
    </source>
</evidence>
<dbReference type="Pfam" id="PF06398">
    <property type="entry name" value="Pex24p"/>
    <property type="match status" value="1"/>
</dbReference>
<dbReference type="EMBL" id="LT598450">
    <property type="protein sequence ID" value="SCU81828.1"/>
    <property type="molecule type" value="Genomic_DNA"/>
</dbReference>
<organism evidence="9 10">
    <name type="scientific">Lachancea nothofagi CBS 11611</name>
    <dbReference type="NCBI Taxonomy" id="1266666"/>
    <lineage>
        <taxon>Eukaryota</taxon>
        <taxon>Fungi</taxon>
        <taxon>Dikarya</taxon>
        <taxon>Ascomycota</taxon>
        <taxon>Saccharomycotina</taxon>
        <taxon>Saccharomycetes</taxon>
        <taxon>Saccharomycetales</taxon>
        <taxon>Saccharomycetaceae</taxon>
        <taxon>Lachancea</taxon>
    </lineage>
</organism>
<evidence type="ECO:0000256" key="3">
    <source>
        <dbReference type="ARBA" id="ARBA00022989"/>
    </source>
</evidence>
<sequence>MDSVAGFFWDDGFPKKPKSSASETLEGNSKPLNHGERKSSVGSINGATNAGSTTQQYLADKLVEKLIYMALPPSSELARTTIEHRVESSRNRPGLSVPIMSRNFIQMNSRLGPPFLVIDEIIKILSWSNTAYTLSILSLFTYIVMKPLPTLTSIPVFYIVFGIMVPQYLRIHKPDSNTVFMSNPVPAGGPPLIQPEIPKPVPEFSKEFLLNLTDLQNHMLLYVAAFDFVNNILARFAFFTDESVSSAAFLVLLMLAWFNALFIDSLSSFIPVKPILILFGWASVLALHPNNRERVLDKIYSEETRLRVLMLSSKVEQKVHKYFEYHESSEMRQASIFEVQKFQEHGKTWELVGYSTDHYTLFSDYRISEKVLEDAAHHLDDVKAPVEWEWTKHSKWEQDLDPVLWVELEFVEYVDVDVETKWVYDICLDGSRGEFRRRRWIRECIRVAEDVKPEKHPLEASASQVEKAGNSSDTIATRSRKDYSDLTGAIPKSTSVGSVSSLTSKHSVSGPESPGGTSRAKKSLADFLNIP</sequence>
<accession>A0A1G4IY25</accession>
<dbReference type="Proteomes" id="UP000189911">
    <property type="component" value="Chromosome B"/>
</dbReference>
<dbReference type="OrthoDB" id="74314at2759"/>
<keyword evidence="4 7" id="KW-0472">Membrane</keyword>
<keyword evidence="2 7" id="KW-0812">Transmembrane</keyword>
<protein>
    <submittedName>
        <fullName evidence="9">LANO_0B04302g1_1</fullName>
    </submittedName>
</protein>
<dbReference type="PANTHER" id="PTHR28304:SF2">
    <property type="entry name" value="PEROXISOMAL MEMBRANE PROTEIN PEX29"/>
    <property type="match status" value="1"/>
</dbReference>
<feature type="compositionally biased region" description="Polar residues" evidence="6">
    <location>
        <begin position="19"/>
        <end position="31"/>
    </location>
</feature>
<feature type="compositionally biased region" description="Polar residues" evidence="6">
    <location>
        <begin position="461"/>
        <end position="477"/>
    </location>
</feature>
<dbReference type="InterPro" id="IPR010482">
    <property type="entry name" value="TECPR1-like_DysF"/>
</dbReference>
<evidence type="ECO:0000256" key="4">
    <source>
        <dbReference type="ARBA" id="ARBA00023136"/>
    </source>
</evidence>
<feature type="region of interest" description="Disordered" evidence="6">
    <location>
        <begin position="455"/>
        <end position="531"/>
    </location>
</feature>
<feature type="compositionally biased region" description="Low complexity" evidence="6">
    <location>
        <begin position="492"/>
        <end position="510"/>
    </location>
</feature>
<evidence type="ECO:0000256" key="7">
    <source>
        <dbReference type="SAM" id="Phobius"/>
    </source>
</evidence>
<dbReference type="PANTHER" id="PTHR28304">
    <property type="entry name" value="PEROXISOMAL MEMBRANE PROTEIN PEX29"/>
    <property type="match status" value="1"/>
</dbReference>
<dbReference type="AlphaFoldDB" id="A0A1G4IY25"/>
<evidence type="ECO:0000313" key="10">
    <source>
        <dbReference type="Proteomes" id="UP000189911"/>
    </source>
</evidence>
<evidence type="ECO:0000313" key="9">
    <source>
        <dbReference type="EMBL" id="SCU81828.1"/>
    </source>
</evidence>
<gene>
    <name evidence="9" type="ORF">LANO_0B04302G</name>
</gene>
<evidence type="ECO:0000256" key="5">
    <source>
        <dbReference type="ARBA" id="ARBA00023140"/>
    </source>
</evidence>
<evidence type="ECO:0000256" key="1">
    <source>
        <dbReference type="ARBA" id="ARBA00004585"/>
    </source>
</evidence>
<feature type="transmembrane region" description="Helical" evidence="7">
    <location>
        <begin position="151"/>
        <end position="169"/>
    </location>
</feature>
<keyword evidence="3 7" id="KW-1133">Transmembrane helix</keyword>
<feature type="transmembrane region" description="Helical" evidence="7">
    <location>
        <begin position="244"/>
        <end position="263"/>
    </location>
</feature>
<dbReference type="GO" id="GO:0005778">
    <property type="term" value="C:peroxisomal membrane"/>
    <property type="evidence" value="ECO:0007669"/>
    <property type="project" value="UniProtKB-SubCell"/>
</dbReference>
<evidence type="ECO:0000259" key="8">
    <source>
        <dbReference type="Pfam" id="PF06398"/>
    </source>
</evidence>
<keyword evidence="10" id="KW-1185">Reference proteome</keyword>
<feature type="region of interest" description="Disordered" evidence="6">
    <location>
        <begin position="16"/>
        <end position="47"/>
    </location>
</feature>
<name>A0A1G4IY25_9SACH</name>
<evidence type="ECO:0000256" key="2">
    <source>
        <dbReference type="ARBA" id="ARBA00022692"/>
    </source>
</evidence>
<comment type="subcellular location">
    <subcellularLocation>
        <location evidence="1">Peroxisome membrane</location>
        <topology evidence="1">Multi-pass membrane protein</topology>
    </subcellularLocation>
</comment>
<dbReference type="GO" id="GO:0007031">
    <property type="term" value="P:peroxisome organization"/>
    <property type="evidence" value="ECO:0007669"/>
    <property type="project" value="UniProtKB-ARBA"/>
</dbReference>
<dbReference type="InterPro" id="IPR052816">
    <property type="entry name" value="Peroxisomal_Membrane_PEX28-32"/>
</dbReference>
<proteinExistence type="predicted"/>
<keyword evidence="5" id="KW-0576">Peroxisome</keyword>
<reference evidence="10" key="1">
    <citation type="submission" date="2016-03" db="EMBL/GenBank/DDBJ databases">
        <authorList>
            <person name="Devillers Hugo."/>
        </authorList>
    </citation>
    <scope>NUCLEOTIDE SEQUENCE [LARGE SCALE GENOMIC DNA]</scope>
</reference>